<dbReference type="Gene3D" id="3.30.70.2520">
    <property type="match status" value="1"/>
</dbReference>
<name>A0ABU0F6L9_9HYPH</name>
<dbReference type="PANTHER" id="PTHR43762:SF1">
    <property type="entry name" value="D-ARABINONO-1,4-LACTONE OXIDASE"/>
    <property type="match status" value="1"/>
</dbReference>
<keyword evidence="4" id="KW-0060">Ascorbate biosynthesis</keyword>
<evidence type="ECO:0000256" key="1">
    <source>
        <dbReference type="ARBA" id="ARBA00005147"/>
    </source>
</evidence>
<evidence type="ECO:0000256" key="3">
    <source>
        <dbReference type="ARBA" id="ARBA00022630"/>
    </source>
</evidence>
<dbReference type="PROSITE" id="PS51387">
    <property type="entry name" value="FAD_PCMH"/>
    <property type="match status" value="1"/>
</dbReference>
<keyword evidence="9" id="KW-1185">Reference proteome</keyword>
<dbReference type="Pfam" id="PF01565">
    <property type="entry name" value="FAD_binding_4"/>
    <property type="match status" value="1"/>
</dbReference>
<dbReference type="Gene3D" id="1.10.45.10">
    <property type="entry name" value="Vanillyl-alcohol Oxidase, Chain A, domain 4"/>
    <property type="match status" value="1"/>
</dbReference>
<dbReference type="InterPro" id="IPR016169">
    <property type="entry name" value="FAD-bd_PCMH_sub2"/>
</dbReference>
<comment type="similarity">
    <text evidence="2">Belongs to the oxygen-dependent FAD-linked oxidoreductase family.</text>
</comment>
<protein>
    <submittedName>
        <fullName evidence="8">FAD/FMN-containing dehydrogenase</fullName>
    </submittedName>
</protein>
<accession>A0ABU0F6L9</accession>
<keyword evidence="6" id="KW-0560">Oxidoreductase</keyword>
<dbReference type="RefSeq" id="WP_307421393.1">
    <property type="nucleotide sequence ID" value="NZ_JAUSVK010000001.1"/>
</dbReference>
<dbReference type="InterPro" id="IPR016167">
    <property type="entry name" value="FAD-bd_PCMH_sub1"/>
</dbReference>
<comment type="pathway">
    <text evidence="1">Cofactor biosynthesis; L-ascorbate biosynthesis.</text>
</comment>
<dbReference type="PROSITE" id="PS00862">
    <property type="entry name" value="OX2_COVAL_FAD"/>
    <property type="match status" value="1"/>
</dbReference>
<dbReference type="SUPFAM" id="SSF56176">
    <property type="entry name" value="FAD-binding/transporter-associated domain-like"/>
    <property type="match status" value="1"/>
</dbReference>
<dbReference type="InterPro" id="IPR006093">
    <property type="entry name" value="Oxy_OxRdtase_FAD_BS"/>
</dbReference>
<reference evidence="8 9" key="1">
    <citation type="submission" date="2023-07" db="EMBL/GenBank/DDBJ databases">
        <title>Genomic Encyclopedia of Type Strains, Phase IV (KMG-IV): sequencing the most valuable type-strain genomes for metagenomic binning, comparative biology and taxonomic classification.</title>
        <authorList>
            <person name="Goeker M."/>
        </authorList>
    </citation>
    <scope>NUCLEOTIDE SEQUENCE [LARGE SCALE GENOMIC DNA]</scope>
    <source>
        <strain evidence="8 9">DSM 5896</strain>
    </source>
</reference>
<dbReference type="InterPro" id="IPR007173">
    <property type="entry name" value="ALO_C"/>
</dbReference>
<sequence length="421" mass="47008">MTAGQDDILAPGRLWWNWFGEQNFVPRYLAQPRTENDVRQAVLEARKLGLPVRASGRGHSNPPIVATPGVHIDLSRFGDVLSVDEEKRQVTVQPGITVGDLSRFLRQKNMSLNNQGDIDTQSIGGAIATGTHGAGITLPCLAAQMISARIVTADGTFLDLSPEKDGALFKAFRSSLGLFGTMVSLTLQAVPSYNIHKRSWNTDTEDCLAGLHQRLRDNRTFWFFWLPHPTSADLFVLPDGLPSTATRASDICHMRTYNAVPVEDPAPVLGPSEEFGHSSVIFPNIYEPNFREMEYTVPFADFEETFGEIRRLFIDKYPGAAFPVESRPVKADDSLLSPFAERDGYAIGVSGPPVPATWELLRDVDAIFDRHAGRPHWGKHHFMTPARLERLFPRYDAFKKLRREIDPDGVFLNDHLRGLFA</sequence>
<keyword evidence="3" id="KW-0285">Flavoprotein</keyword>
<dbReference type="Proteomes" id="UP001237448">
    <property type="component" value="Unassembled WGS sequence"/>
</dbReference>
<keyword evidence="5" id="KW-0274">FAD</keyword>
<evidence type="ECO:0000313" key="9">
    <source>
        <dbReference type="Proteomes" id="UP001237448"/>
    </source>
</evidence>
<organism evidence="8 9">
    <name type="scientific">Labrys monachus</name>
    <dbReference type="NCBI Taxonomy" id="217067"/>
    <lineage>
        <taxon>Bacteria</taxon>
        <taxon>Pseudomonadati</taxon>
        <taxon>Pseudomonadota</taxon>
        <taxon>Alphaproteobacteria</taxon>
        <taxon>Hyphomicrobiales</taxon>
        <taxon>Xanthobacteraceae</taxon>
        <taxon>Labrys</taxon>
    </lineage>
</organism>
<proteinExistence type="inferred from homology"/>
<dbReference type="Gene3D" id="3.30.465.10">
    <property type="match status" value="1"/>
</dbReference>
<dbReference type="PIRSF" id="PIRSF000136">
    <property type="entry name" value="LGO_GLO"/>
    <property type="match status" value="1"/>
</dbReference>
<gene>
    <name evidence="8" type="ORF">J3R73_000056</name>
</gene>
<evidence type="ECO:0000313" key="8">
    <source>
        <dbReference type="EMBL" id="MDQ0390264.1"/>
    </source>
</evidence>
<evidence type="ECO:0000256" key="5">
    <source>
        <dbReference type="ARBA" id="ARBA00022827"/>
    </source>
</evidence>
<feature type="domain" description="FAD-binding PCMH-type" evidence="7">
    <location>
        <begin position="21"/>
        <end position="192"/>
    </location>
</feature>
<evidence type="ECO:0000259" key="7">
    <source>
        <dbReference type="PROSITE" id="PS51387"/>
    </source>
</evidence>
<dbReference type="InterPro" id="IPR036318">
    <property type="entry name" value="FAD-bd_PCMH-like_sf"/>
</dbReference>
<dbReference type="InterPro" id="IPR006094">
    <property type="entry name" value="Oxid_FAD_bind_N"/>
</dbReference>
<dbReference type="Gene3D" id="3.30.43.10">
    <property type="entry name" value="Uridine Diphospho-n-acetylenolpyruvylglucosamine Reductase, domain 2"/>
    <property type="match status" value="1"/>
</dbReference>
<evidence type="ECO:0000256" key="6">
    <source>
        <dbReference type="ARBA" id="ARBA00023002"/>
    </source>
</evidence>
<dbReference type="InterPro" id="IPR016166">
    <property type="entry name" value="FAD-bd_PCMH"/>
</dbReference>
<dbReference type="PANTHER" id="PTHR43762">
    <property type="entry name" value="L-GULONOLACTONE OXIDASE"/>
    <property type="match status" value="1"/>
</dbReference>
<dbReference type="InterPro" id="IPR010031">
    <property type="entry name" value="FAD_lactone_oxidase-like"/>
</dbReference>
<evidence type="ECO:0000256" key="2">
    <source>
        <dbReference type="ARBA" id="ARBA00005466"/>
    </source>
</evidence>
<comment type="caution">
    <text evidence="8">The sequence shown here is derived from an EMBL/GenBank/DDBJ whole genome shotgun (WGS) entry which is preliminary data.</text>
</comment>
<dbReference type="Pfam" id="PF04030">
    <property type="entry name" value="ALO"/>
    <property type="match status" value="1"/>
</dbReference>
<dbReference type="EMBL" id="JAUSVK010000001">
    <property type="protein sequence ID" value="MDQ0390264.1"/>
    <property type="molecule type" value="Genomic_DNA"/>
</dbReference>
<evidence type="ECO:0000256" key="4">
    <source>
        <dbReference type="ARBA" id="ARBA00022644"/>
    </source>
</evidence>
<dbReference type="InterPro" id="IPR016171">
    <property type="entry name" value="Vanillyl_alc_oxidase_C-sub2"/>
</dbReference>